<reference evidence="5" key="1">
    <citation type="journal article" date="2019" name="Int. J. Syst. Evol. Microbiol.">
        <title>The Global Catalogue of Microorganisms (GCM) 10K type strain sequencing project: providing services to taxonomists for standard genome sequencing and annotation.</title>
        <authorList>
            <consortium name="The Broad Institute Genomics Platform"/>
            <consortium name="The Broad Institute Genome Sequencing Center for Infectious Disease"/>
            <person name="Wu L."/>
            <person name="Ma J."/>
        </authorList>
    </citation>
    <scope>NUCLEOTIDE SEQUENCE [LARGE SCALE GENOMIC DNA]</scope>
    <source>
        <strain evidence="5">CGMCC 1.12237</strain>
    </source>
</reference>
<protein>
    <submittedName>
        <fullName evidence="4">MotE family protein</fullName>
    </submittedName>
</protein>
<organism evidence="4 5">
    <name type="scientific">Lederbergia graminis</name>
    <dbReference type="NCBI Taxonomy" id="735518"/>
    <lineage>
        <taxon>Bacteria</taxon>
        <taxon>Bacillati</taxon>
        <taxon>Bacillota</taxon>
        <taxon>Bacilli</taxon>
        <taxon>Bacillales</taxon>
        <taxon>Bacillaceae</taxon>
        <taxon>Lederbergia</taxon>
    </lineage>
</organism>
<feature type="coiled-coil region" evidence="1">
    <location>
        <begin position="58"/>
        <end position="130"/>
    </location>
</feature>
<feature type="domain" description="Magnesium transporter MgtE intracellular" evidence="3">
    <location>
        <begin position="130"/>
        <end position="188"/>
    </location>
</feature>
<dbReference type="InterPro" id="IPR038076">
    <property type="entry name" value="MgtE_N_sf"/>
</dbReference>
<dbReference type="SUPFAM" id="SSF158791">
    <property type="entry name" value="MgtE N-terminal domain-like"/>
    <property type="match status" value="1"/>
</dbReference>
<evidence type="ECO:0000313" key="5">
    <source>
        <dbReference type="Proteomes" id="UP001596147"/>
    </source>
</evidence>
<dbReference type="RefSeq" id="WP_382347636.1">
    <property type="nucleotide sequence ID" value="NZ_JBHSMC010000001.1"/>
</dbReference>
<dbReference type="EMBL" id="JBHSMC010000001">
    <property type="protein sequence ID" value="MFC5463764.1"/>
    <property type="molecule type" value="Genomic_DNA"/>
</dbReference>
<accession>A0ABW0LDG7</accession>
<comment type="caution">
    <text evidence="4">The sequence shown here is derived from an EMBL/GenBank/DDBJ whole genome shotgun (WGS) entry which is preliminary data.</text>
</comment>
<keyword evidence="5" id="KW-1185">Reference proteome</keyword>
<keyword evidence="2" id="KW-1133">Transmembrane helix</keyword>
<feature type="transmembrane region" description="Helical" evidence="2">
    <location>
        <begin position="16"/>
        <end position="43"/>
    </location>
</feature>
<proteinExistence type="predicted"/>
<evidence type="ECO:0000256" key="2">
    <source>
        <dbReference type="SAM" id="Phobius"/>
    </source>
</evidence>
<name>A0ABW0LDG7_9BACI</name>
<evidence type="ECO:0000259" key="3">
    <source>
        <dbReference type="Pfam" id="PF03448"/>
    </source>
</evidence>
<evidence type="ECO:0000313" key="4">
    <source>
        <dbReference type="EMBL" id="MFC5463764.1"/>
    </source>
</evidence>
<gene>
    <name evidence="4" type="ORF">ACFPM4_03220</name>
</gene>
<dbReference type="InterPro" id="IPR006668">
    <property type="entry name" value="Mg_transptr_MgtE_intracell_dom"/>
</dbReference>
<keyword evidence="2" id="KW-0472">Membrane</keyword>
<sequence length="191" mass="22402">MKNQEEEKQITFFQRFIYWFLIPLLFAIFIGVLIASVAGVNVFEQVKEWSEKIPLVQKESNEENISEYEQKIIHLDAEIENKEAQISQLQVQLDNKDLKIEEQIKQQEELQKQINELQQIKDEQRRAFKEVVSTYEAMSPKSVAPIILEMDEKEALKILSNISTESLAKIMEKMPPKDAAKFFEMMSVDME</sequence>
<evidence type="ECO:0000256" key="1">
    <source>
        <dbReference type="SAM" id="Coils"/>
    </source>
</evidence>
<dbReference type="Pfam" id="PF03448">
    <property type="entry name" value="MgtE_N"/>
    <property type="match status" value="1"/>
</dbReference>
<keyword evidence="1" id="KW-0175">Coiled coil</keyword>
<dbReference type="Gene3D" id="1.25.60.10">
    <property type="entry name" value="MgtE N-terminal domain-like"/>
    <property type="match status" value="1"/>
</dbReference>
<dbReference type="Proteomes" id="UP001596147">
    <property type="component" value="Unassembled WGS sequence"/>
</dbReference>
<keyword evidence="2" id="KW-0812">Transmembrane</keyword>